<dbReference type="InterPro" id="IPR021104">
    <property type="entry name" value="KfrA_DNA-bd_N"/>
</dbReference>
<dbReference type="GO" id="GO:0003677">
    <property type="term" value="F:DNA binding"/>
    <property type="evidence" value="ECO:0007669"/>
    <property type="project" value="UniProtKB-KW"/>
</dbReference>
<accession>A0A103E4J5</accession>
<proteinExistence type="predicted"/>
<feature type="coiled-coil region" evidence="1">
    <location>
        <begin position="271"/>
        <end position="308"/>
    </location>
</feature>
<dbReference type="EMBL" id="LOWA01000020">
    <property type="protein sequence ID" value="KVE28230.1"/>
    <property type="molecule type" value="Genomic_DNA"/>
</dbReference>
<evidence type="ECO:0000256" key="1">
    <source>
        <dbReference type="SAM" id="Coils"/>
    </source>
</evidence>
<dbReference type="Pfam" id="PF11740">
    <property type="entry name" value="KfrA_N"/>
    <property type="match status" value="1"/>
</dbReference>
<evidence type="ECO:0000259" key="2">
    <source>
        <dbReference type="Pfam" id="PF11740"/>
    </source>
</evidence>
<dbReference type="Proteomes" id="UP000062788">
    <property type="component" value="Unassembled WGS sequence"/>
</dbReference>
<sequence>MMLDQIRQTIRDELDTMRAAGARRQELSLHACKRLFFDLGIRPSSANVRDLTQTGSASDIPKDIDHFWERIRAASKIRLEGAAIPKPLEEKAAALLGTLYEEALKQARQSFEIEHQQANNEIAAVEQKYRDALIRQESLEAALSRSDARADHLQNKLTEMEIKLASVSTEEAARQDSSQDLIRRLENENALLNRRIESEQAQNAALRERIDALHTELRENTEHYARQIKDAVAEAERRVKPMLVELDSLRSMASTYQQGLRDVNRKEFDFLQQLSAAKARADRLDEQLREQSDDLAEAIKEVEILRASQGITPELAALIRRLADAGQLDAAAFDAIGTSLDQHVTLPARCPKCGHGEPELSHSTDGYELLCPDCEHTSDAQPSRFAAAAHFSARDE</sequence>
<name>A0A103E4J5_9BURK</name>
<dbReference type="AlphaFoldDB" id="A0A103E4J5"/>
<reference evidence="3 4" key="1">
    <citation type="submission" date="2015-11" db="EMBL/GenBank/DDBJ databases">
        <title>Expanding the genomic diversity of Burkholderia species for the development of highly accurate diagnostics.</title>
        <authorList>
            <person name="Sahl J."/>
            <person name="Keim P."/>
            <person name="Wagner D."/>
        </authorList>
    </citation>
    <scope>NUCLEOTIDE SEQUENCE [LARGE SCALE GENOMIC DNA]</scope>
    <source>
        <strain evidence="3 4">TSV85</strain>
    </source>
</reference>
<dbReference type="OrthoDB" id="9071733at2"/>
<organism evidence="3 4">
    <name type="scientific">Burkholderia singularis</name>
    <dbReference type="NCBI Taxonomy" id="1503053"/>
    <lineage>
        <taxon>Bacteria</taxon>
        <taxon>Pseudomonadati</taxon>
        <taxon>Pseudomonadota</taxon>
        <taxon>Betaproteobacteria</taxon>
        <taxon>Burkholderiales</taxon>
        <taxon>Burkholderiaceae</taxon>
        <taxon>Burkholderia</taxon>
        <taxon>pseudomallei group</taxon>
    </lineage>
</organism>
<feature type="domain" description="KfrA N-terminal DNA-binding" evidence="2">
    <location>
        <begin position="29"/>
        <end position="143"/>
    </location>
</feature>
<keyword evidence="3" id="KW-0238">DNA-binding</keyword>
<evidence type="ECO:0000313" key="4">
    <source>
        <dbReference type="Proteomes" id="UP000062788"/>
    </source>
</evidence>
<gene>
    <name evidence="3" type="ORF">WS67_09530</name>
</gene>
<evidence type="ECO:0000313" key="3">
    <source>
        <dbReference type="EMBL" id="KVE28230.1"/>
    </source>
</evidence>
<protein>
    <submittedName>
        <fullName evidence="3">DNA-binding protein</fullName>
    </submittedName>
</protein>
<feature type="coiled-coil region" evidence="1">
    <location>
        <begin position="101"/>
        <end position="238"/>
    </location>
</feature>
<comment type="caution">
    <text evidence="3">The sequence shown here is derived from an EMBL/GenBank/DDBJ whole genome shotgun (WGS) entry which is preliminary data.</text>
</comment>
<dbReference type="RefSeq" id="WP_059515624.1">
    <property type="nucleotide sequence ID" value="NZ_LOWA01000020.1"/>
</dbReference>
<keyword evidence="1" id="KW-0175">Coiled coil</keyword>
<keyword evidence="4" id="KW-1185">Reference proteome</keyword>